<reference evidence="1" key="1">
    <citation type="submission" date="2015-11" db="EMBL/GenBank/DDBJ databases">
        <title>De novo transcriptome assembly of four potential Pierce s Disease insect vectors from Arizona vineyards.</title>
        <authorList>
            <person name="Tassone E.E."/>
        </authorList>
    </citation>
    <scope>NUCLEOTIDE SEQUENCE</scope>
</reference>
<feature type="non-terminal residue" evidence="1">
    <location>
        <position position="1"/>
    </location>
</feature>
<evidence type="ECO:0000313" key="1">
    <source>
        <dbReference type="EMBL" id="JAT02346.1"/>
    </source>
</evidence>
<dbReference type="Gene3D" id="3.60.10.10">
    <property type="entry name" value="Endonuclease/exonuclease/phosphatase"/>
    <property type="match status" value="1"/>
</dbReference>
<accession>A0A1B6JT25</accession>
<protein>
    <recommendedName>
        <fullName evidence="2">Endonuclease/exonuclease/phosphatase domain-containing protein</fullName>
    </recommendedName>
</protein>
<sequence>CLGSLLRSLFIDHVLGVDSVILLGDLNINLLEPVKAEVKYLTNLFGSLSLSQLIREPTRTTDSSSTLIDHIIADKNFVPKHVGLIDTSIMLDARGRKITDHKLVFCDISRYKRQREAKYIAYRNFRDFDIESFIDLA</sequence>
<gene>
    <name evidence="1" type="ORF">g.56424</name>
</gene>
<organism evidence="1">
    <name type="scientific">Homalodisca liturata</name>
    <dbReference type="NCBI Taxonomy" id="320908"/>
    <lineage>
        <taxon>Eukaryota</taxon>
        <taxon>Metazoa</taxon>
        <taxon>Ecdysozoa</taxon>
        <taxon>Arthropoda</taxon>
        <taxon>Hexapoda</taxon>
        <taxon>Insecta</taxon>
        <taxon>Pterygota</taxon>
        <taxon>Neoptera</taxon>
        <taxon>Paraneoptera</taxon>
        <taxon>Hemiptera</taxon>
        <taxon>Auchenorrhyncha</taxon>
        <taxon>Membracoidea</taxon>
        <taxon>Cicadellidae</taxon>
        <taxon>Cicadellinae</taxon>
        <taxon>Proconiini</taxon>
        <taxon>Homalodisca</taxon>
    </lineage>
</organism>
<dbReference type="EMBL" id="GECU01005361">
    <property type="protein sequence ID" value="JAT02346.1"/>
    <property type="molecule type" value="Transcribed_RNA"/>
</dbReference>
<dbReference type="AlphaFoldDB" id="A0A1B6JT25"/>
<dbReference type="SUPFAM" id="SSF56219">
    <property type="entry name" value="DNase I-like"/>
    <property type="match status" value="1"/>
</dbReference>
<feature type="non-terminal residue" evidence="1">
    <location>
        <position position="137"/>
    </location>
</feature>
<evidence type="ECO:0008006" key="2">
    <source>
        <dbReference type="Google" id="ProtNLM"/>
    </source>
</evidence>
<proteinExistence type="predicted"/>
<dbReference type="InterPro" id="IPR036691">
    <property type="entry name" value="Endo/exonu/phosph_ase_sf"/>
</dbReference>
<name>A0A1B6JT25_9HEMI</name>